<gene>
    <name evidence="4" type="ORF">RM764_43090</name>
</gene>
<accession>A0ABU2U8Z5</accession>
<feature type="region of interest" description="Disordered" evidence="1">
    <location>
        <begin position="68"/>
        <end position="92"/>
    </location>
</feature>
<keyword evidence="2" id="KW-0732">Signal</keyword>
<reference evidence="5" key="1">
    <citation type="submission" date="2023-07" db="EMBL/GenBank/DDBJ databases">
        <title>30 novel species of actinomycetes from the DSMZ collection.</title>
        <authorList>
            <person name="Nouioui I."/>
        </authorList>
    </citation>
    <scope>NUCLEOTIDE SEQUENCE [LARGE SCALE GENOMIC DNA]</scope>
    <source>
        <strain evidence="5">DSM 41699</strain>
    </source>
</reference>
<name>A0ABU2U8Z5_9ACTN</name>
<evidence type="ECO:0000313" key="4">
    <source>
        <dbReference type="EMBL" id="MDT0469648.1"/>
    </source>
</evidence>
<organism evidence="4 5">
    <name type="scientific">Streptomyces gibsoniae</name>
    <dbReference type="NCBI Taxonomy" id="3075529"/>
    <lineage>
        <taxon>Bacteria</taxon>
        <taxon>Bacillati</taxon>
        <taxon>Actinomycetota</taxon>
        <taxon>Actinomycetes</taxon>
        <taxon>Kitasatosporales</taxon>
        <taxon>Streptomycetaceae</taxon>
        <taxon>Streptomyces</taxon>
    </lineage>
</organism>
<dbReference type="Pfam" id="PF14040">
    <property type="entry name" value="DNase_NucA_NucB"/>
    <property type="match status" value="1"/>
</dbReference>
<sequence length="435" mass="46549">MLRTANHGTNRERPRRTGRWGAALVAALAALLFLATGTAQAAGPSPSPSGHHKRTSKVYLKVTPETAKSVRGGDKPIKPPSLSGAHKDGTLTTPVSSITPNECLAQSSSRSGNGYGKDRFASCQAYHLHAWHVVCDWLFGCDQVGTADADLVDIQYTGNGARDAYIVQFVGNWVQDGDMSEITLTVNTTCTASAGSGPCNTVSGSPTTEPVEQWVLGDEFLYYSFEQPVGVGADQVSNAHLNWHITVAGGENGPVTRDGPDSGLRCDSASYIIQAGGSIGCVFPWVAPQTLVIHRGTTPESAQNIWEAQNTPLSTQPPSTLLGMPFKSIPGSPASGRPLHRDRDNITAHRNTARAACRTYFPGKYPAPNTDCDEYPFASTQEGAVDVGDFRNYVVKPIDSDDNQQAGRDLGDFYADQRILGSNDIHDPFYVSVQP</sequence>
<proteinExistence type="predicted"/>
<evidence type="ECO:0000256" key="1">
    <source>
        <dbReference type="SAM" id="MobiDB-lite"/>
    </source>
</evidence>
<protein>
    <submittedName>
        <fullName evidence="4">NucA/NucB deoxyribonuclease domain-containing protein</fullName>
    </submittedName>
</protein>
<keyword evidence="5" id="KW-1185">Reference proteome</keyword>
<feature type="signal peptide" evidence="2">
    <location>
        <begin position="1"/>
        <end position="41"/>
    </location>
</feature>
<evidence type="ECO:0000313" key="5">
    <source>
        <dbReference type="Proteomes" id="UP001183809"/>
    </source>
</evidence>
<feature type="domain" description="Deoxyribonuclease NucA/NucB" evidence="3">
    <location>
        <begin position="340"/>
        <end position="419"/>
    </location>
</feature>
<dbReference type="InterPro" id="IPR029476">
    <property type="entry name" value="DNase_NucA_NucB"/>
</dbReference>
<dbReference type="RefSeq" id="WP_311701074.1">
    <property type="nucleotide sequence ID" value="NZ_JAVREY010000120.1"/>
</dbReference>
<comment type="caution">
    <text evidence="4">The sequence shown here is derived from an EMBL/GenBank/DDBJ whole genome shotgun (WGS) entry which is preliminary data.</text>
</comment>
<dbReference type="Proteomes" id="UP001183809">
    <property type="component" value="Unassembled WGS sequence"/>
</dbReference>
<dbReference type="EMBL" id="JAVREY010000120">
    <property type="protein sequence ID" value="MDT0469648.1"/>
    <property type="molecule type" value="Genomic_DNA"/>
</dbReference>
<evidence type="ECO:0000256" key="2">
    <source>
        <dbReference type="SAM" id="SignalP"/>
    </source>
</evidence>
<feature type="chain" id="PRO_5047101022" evidence="2">
    <location>
        <begin position="42"/>
        <end position="435"/>
    </location>
</feature>
<evidence type="ECO:0000259" key="3">
    <source>
        <dbReference type="Pfam" id="PF14040"/>
    </source>
</evidence>